<dbReference type="PANTHER" id="PTHR43133:SF46">
    <property type="entry name" value="RNA POLYMERASE SIGMA-70 FACTOR ECF SUBFAMILY"/>
    <property type="match status" value="1"/>
</dbReference>
<comment type="caution">
    <text evidence="7">The sequence shown here is derived from an EMBL/GenBank/DDBJ whole genome shotgun (WGS) entry which is preliminary data.</text>
</comment>
<dbReference type="InterPro" id="IPR036388">
    <property type="entry name" value="WH-like_DNA-bd_sf"/>
</dbReference>
<dbReference type="Gene3D" id="1.10.10.10">
    <property type="entry name" value="Winged helix-like DNA-binding domain superfamily/Winged helix DNA-binding domain"/>
    <property type="match status" value="1"/>
</dbReference>
<dbReference type="InterPro" id="IPR013249">
    <property type="entry name" value="RNA_pol_sigma70_r4_t2"/>
</dbReference>
<dbReference type="SUPFAM" id="SSF88659">
    <property type="entry name" value="Sigma3 and sigma4 domains of RNA polymerase sigma factors"/>
    <property type="match status" value="1"/>
</dbReference>
<accession>A0ABN8FD21</accession>
<keyword evidence="4" id="KW-0804">Transcription</keyword>
<proteinExistence type="inferred from homology"/>
<dbReference type="PANTHER" id="PTHR43133">
    <property type="entry name" value="RNA POLYMERASE ECF-TYPE SIGMA FACTO"/>
    <property type="match status" value="1"/>
</dbReference>
<keyword evidence="3" id="KW-0731">Sigma factor</keyword>
<evidence type="ECO:0000313" key="8">
    <source>
        <dbReference type="Proteomes" id="UP000837803"/>
    </source>
</evidence>
<dbReference type="Proteomes" id="UP000837803">
    <property type="component" value="Unassembled WGS sequence"/>
</dbReference>
<evidence type="ECO:0000256" key="3">
    <source>
        <dbReference type="ARBA" id="ARBA00023082"/>
    </source>
</evidence>
<reference evidence="7" key="1">
    <citation type="submission" date="2021-12" db="EMBL/GenBank/DDBJ databases">
        <authorList>
            <person name="Rodrigo-Torres L."/>
            <person name="Arahal R. D."/>
            <person name="Lucena T."/>
        </authorList>
    </citation>
    <scope>NUCLEOTIDE SEQUENCE</scope>
    <source>
        <strain evidence="7">CECT 8419</strain>
    </source>
</reference>
<name>A0ABN8FD21_9BACT</name>
<dbReference type="CDD" id="cd06171">
    <property type="entry name" value="Sigma70_r4"/>
    <property type="match status" value="1"/>
</dbReference>
<keyword evidence="8" id="KW-1185">Reference proteome</keyword>
<organism evidence="7 8">
    <name type="scientific">Neolewinella maritima</name>
    <dbReference type="NCBI Taxonomy" id="1383882"/>
    <lineage>
        <taxon>Bacteria</taxon>
        <taxon>Pseudomonadati</taxon>
        <taxon>Bacteroidota</taxon>
        <taxon>Saprospiria</taxon>
        <taxon>Saprospirales</taxon>
        <taxon>Lewinellaceae</taxon>
        <taxon>Neolewinella</taxon>
    </lineage>
</organism>
<dbReference type="RefSeq" id="WP_238752082.1">
    <property type="nucleotide sequence ID" value="NZ_CAKLPZ010000004.1"/>
</dbReference>
<protein>
    <submittedName>
        <fullName evidence="7">ECF RNA polymerase sigma factor SigR</fullName>
    </submittedName>
</protein>
<evidence type="ECO:0000259" key="5">
    <source>
        <dbReference type="Pfam" id="PF04542"/>
    </source>
</evidence>
<dbReference type="InterPro" id="IPR039425">
    <property type="entry name" value="RNA_pol_sigma-70-like"/>
</dbReference>
<dbReference type="InterPro" id="IPR014284">
    <property type="entry name" value="RNA_pol_sigma-70_dom"/>
</dbReference>
<feature type="domain" description="RNA polymerase sigma factor 70 region 4 type 2" evidence="6">
    <location>
        <begin position="117"/>
        <end position="169"/>
    </location>
</feature>
<dbReference type="EMBL" id="CAKLPZ010000004">
    <property type="protein sequence ID" value="CAH1002218.1"/>
    <property type="molecule type" value="Genomic_DNA"/>
</dbReference>
<dbReference type="Pfam" id="PF08281">
    <property type="entry name" value="Sigma70_r4_2"/>
    <property type="match status" value="1"/>
</dbReference>
<evidence type="ECO:0000259" key="6">
    <source>
        <dbReference type="Pfam" id="PF08281"/>
    </source>
</evidence>
<evidence type="ECO:0000256" key="1">
    <source>
        <dbReference type="ARBA" id="ARBA00010641"/>
    </source>
</evidence>
<dbReference type="Pfam" id="PF04542">
    <property type="entry name" value="Sigma70_r2"/>
    <property type="match status" value="1"/>
</dbReference>
<evidence type="ECO:0000256" key="2">
    <source>
        <dbReference type="ARBA" id="ARBA00023015"/>
    </source>
</evidence>
<dbReference type="SUPFAM" id="SSF88946">
    <property type="entry name" value="Sigma2 domain of RNA polymerase sigma factors"/>
    <property type="match status" value="1"/>
</dbReference>
<feature type="domain" description="RNA polymerase sigma-70 region 2" evidence="5">
    <location>
        <begin position="23"/>
        <end position="87"/>
    </location>
</feature>
<dbReference type="InterPro" id="IPR013324">
    <property type="entry name" value="RNA_pol_sigma_r3/r4-like"/>
</dbReference>
<evidence type="ECO:0000313" key="7">
    <source>
        <dbReference type="EMBL" id="CAH1002218.1"/>
    </source>
</evidence>
<comment type="similarity">
    <text evidence="1">Belongs to the sigma-70 factor family. ECF subfamily.</text>
</comment>
<gene>
    <name evidence="7" type="primary">sigR_4</name>
    <name evidence="7" type="ORF">LEM8419_03135</name>
</gene>
<dbReference type="Gene3D" id="1.10.1740.10">
    <property type="match status" value="1"/>
</dbReference>
<sequence length="181" mass="20772">MTTEQELISGCRANDRRAQRAVYTQYAPLMGAVARRYCRREADVDDVLVSAFFRVFDKIDTFKDAGSFEGWIRRIVVNEALMLLRKKHALKQAAELTEVNPSHYSIPAVAAERLAERDILKLLDGLPTGYRTVFNLYVIEGYKHREIAELLQISINTSKSQLILAKKRLREQLEKLGYPAR</sequence>
<dbReference type="NCBIfam" id="TIGR02937">
    <property type="entry name" value="sigma70-ECF"/>
    <property type="match status" value="1"/>
</dbReference>
<dbReference type="InterPro" id="IPR007627">
    <property type="entry name" value="RNA_pol_sigma70_r2"/>
</dbReference>
<keyword evidence="2" id="KW-0805">Transcription regulation</keyword>
<evidence type="ECO:0000256" key="4">
    <source>
        <dbReference type="ARBA" id="ARBA00023163"/>
    </source>
</evidence>
<dbReference type="InterPro" id="IPR013325">
    <property type="entry name" value="RNA_pol_sigma_r2"/>
</dbReference>